<dbReference type="AlphaFoldDB" id="A0A9W8G7R1"/>
<proteinExistence type="predicted"/>
<feature type="non-terminal residue" evidence="2">
    <location>
        <position position="119"/>
    </location>
</feature>
<dbReference type="Proteomes" id="UP001151516">
    <property type="component" value="Unassembled WGS sequence"/>
</dbReference>
<accession>A0A9W8G7R1</accession>
<comment type="caution">
    <text evidence="2">The sequence shown here is derived from an EMBL/GenBank/DDBJ whole genome shotgun (WGS) entry which is preliminary data.</text>
</comment>
<dbReference type="EMBL" id="JANBTX010000757">
    <property type="protein sequence ID" value="KAJ2680495.1"/>
    <property type="molecule type" value="Genomic_DNA"/>
</dbReference>
<gene>
    <name evidence="2" type="ORF">IWW39_006428</name>
</gene>
<protein>
    <submittedName>
        <fullName evidence="2">Uncharacterized protein</fullName>
    </submittedName>
</protein>
<evidence type="ECO:0000256" key="1">
    <source>
        <dbReference type="SAM" id="MobiDB-lite"/>
    </source>
</evidence>
<sequence length="119" mass="12046">MSFVISDSEGEESHQAPPPPKFRPRVVNRPTPVRARQASNGASNASGTTRAADKSVALHLSDSDDDSGSDDTSFFRIARPSLGPASVIDAGSLSNSGSGGGSGSEREAPNASASAPPLP</sequence>
<organism evidence="2 3">
    <name type="scientific">Coemansia spiralis</name>
    <dbReference type="NCBI Taxonomy" id="417178"/>
    <lineage>
        <taxon>Eukaryota</taxon>
        <taxon>Fungi</taxon>
        <taxon>Fungi incertae sedis</taxon>
        <taxon>Zoopagomycota</taxon>
        <taxon>Kickxellomycotina</taxon>
        <taxon>Kickxellomycetes</taxon>
        <taxon>Kickxellales</taxon>
        <taxon>Kickxellaceae</taxon>
        <taxon>Coemansia</taxon>
    </lineage>
</organism>
<reference evidence="2" key="1">
    <citation type="submission" date="2022-07" db="EMBL/GenBank/DDBJ databases">
        <title>Phylogenomic reconstructions and comparative analyses of Kickxellomycotina fungi.</title>
        <authorList>
            <person name="Reynolds N.K."/>
            <person name="Stajich J.E."/>
            <person name="Barry K."/>
            <person name="Grigoriev I.V."/>
            <person name="Crous P."/>
            <person name="Smith M.E."/>
        </authorList>
    </citation>
    <scope>NUCLEOTIDE SEQUENCE</scope>
    <source>
        <strain evidence="2">CBS 109367</strain>
    </source>
</reference>
<name>A0A9W8G7R1_9FUNG</name>
<feature type="compositionally biased region" description="Low complexity" evidence="1">
    <location>
        <begin position="25"/>
        <end position="36"/>
    </location>
</feature>
<evidence type="ECO:0000313" key="2">
    <source>
        <dbReference type="EMBL" id="KAJ2680495.1"/>
    </source>
</evidence>
<keyword evidence="3" id="KW-1185">Reference proteome</keyword>
<feature type="compositionally biased region" description="Low complexity" evidence="1">
    <location>
        <begin position="109"/>
        <end position="119"/>
    </location>
</feature>
<feature type="region of interest" description="Disordered" evidence="1">
    <location>
        <begin position="1"/>
        <end position="119"/>
    </location>
</feature>
<evidence type="ECO:0000313" key="3">
    <source>
        <dbReference type="Proteomes" id="UP001151516"/>
    </source>
</evidence>
<feature type="compositionally biased region" description="Polar residues" evidence="1">
    <location>
        <begin position="37"/>
        <end position="49"/>
    </location>
</feature>